<reference evidence="2" key="1">
    <citation type="submission" date="2016-10" db="EMBL/GenBank/DDBJ databases">
        <authorList>
            <person name="Varghese N."/>
            <person name="Submissions S."/>
        </authorList>
    </citation>
    <scope>NUCLEOTIDE SEQUENCE [LARGE SCALE GENOMIC DNA]</scope>
    <source>
        <strain evidence="2">CGMCC 1.3431</strain>
    </source>
</reference>
<evidence type="ECO:0000313" key="2">
    <source>
        <dbReference type="Proteomes" id="UP000199150"/>
    </source>
</evidence>
<dbReference type="STRING" id="260084.SAMN02927928_2183"/>
<evidence type="ECO:0000313" key="1">
    <source>
        <dbReference type="EMBL" id="SCW60904.1"/>
    </source>
</evidence>
<dbReference type="AlphaFoldDB" id="A0A1G4RVK7"/>
<protein>
    <submittedName>
        <fullName evidence="1">Uncharacterized protein</fullName>
    </submittedName>
</protein>
<proteinExistence type="predicted"/>
<sequence>MVAKAKRQMEDTALVDGVSYRWHIHREPQWASVDGAKGLCLSVQHAENPQKVLLLEYPFPKPSRHAQRPKVDKRDVAIQIGKAIADGWEPESRGKPFTYMIEG</sequence>
<gene>
    <name evidence="1" type="ORF">SAMN02927928_2183</name>
</gene>
<keyword evidence="2" id="KW-1185">Reference proteome</keyword>
<organism evidence="1 2">
    <name type="scientific">Asticcacaulis taihuensis</name>
    <dbReference type="NCBI Taxonomy" id="260084"/>
    <lineage>
        <taxon>Bacteria</taxon>
        <taxon>Pseudomonadati</taxon>
        <taxon>Pseudomonadota</taxon>
        <taxon>Alphaproteobacteria</taxon>
        <taxon>Caulobacterales</taxon>
        <taxon>Caulobacteraceae</taxon>
        <taxon>Asticcacaulis</taxon>
    </lineage>
</organism>
<name>A0A1G4RVK7_9CAUL</name>
<dbReference type="EMBL" id="FMTS01000003">
    <property type="protein sequence ID" value="SCW60904.1"/>
    <property type="molecule type" value="Genomic_DNA"/>
</dbReference>
<dbReference type="Proteomes" id="UP000199150">
    <property type="component" value="Unassembled WGS sequence"/>
</dbReference>
<accession>A0A1G4RVK7</accession>